<feature type="domain" description="Starch synthase catalytic" evidence="8">
    <location>
        <begin position="189"/>
        <end position="427"/>
    </location>
</feature>
<feature type="coiled-coil region" evidence="7">
    <location>
        <begin position="68"/>
        <end position="116"/>
    </location>
</feature>
<comment type="pathway">
    <text evidence="2">Glycan biosynthesis; starch biosynthesis.</text>
</comment>
<comment type="catalytic activity">
    <reaction evidence="1">
        <text>[(1-&gt;4)-alpha-D-glucosyl](n) + ADP-alpha-D-glucose = [(1-&gt;4)-alpha-D-glucosyl](n+1) + ADP + H(+)</text>
        <dbReference type="Rhea" id="RHEA:18189"/>
        <dbReference type="Rhea" id="RHEA-COMP:9584"/>
        <dbReference type="Rhea" id="RHEA-COMP:9587"/>
        <dbReference type="ChEBI" id="CHEBI:15378"/>
        <dbReference type="ChEBI" id="CHEBI:15444"/>
        <dbReference type="ChEBI" id="CHEBI:57498"/>
        <dbReference type="ChEBI" id="CHEBI:456216"/>
        <dbReference type="EC" id="2.4.1.21"/>
    </reaction>
</comment>
<evidence type="ECO:0000256" key="5">
    <source>
        <dbReference type="ARBA" id="ARBA00022679"/>
    </source>
</evidence>
<evidence type="ECO:0000256" key="4">
    <source>
        <dbReference type="ARBA" id="ARBA00022676"/>
    </source>
</evidence>
<evidence type="ECO:0000256" key="7">
    <source>
        <dbReference type="SAM" id="Coils"/>
    </source>
</evidence>
<evidence type="ECO:0000313" key="10">
    <source>
        <dbReference type="Proteomes" id="UP001159364"/>
    </source>
</evidence>
<proteinExistence type="predicted"/>
<evidence type="ECO:0000256" key="3">
    <source>
        <dbReference type="ARBA" id="ARBA00012588"/>
    </source>
</evidence>
<evidence type="ECO:0000256" key="6">
    <source>
        <dbReference type="ARBA" id="ARBA00022922"/>
    </source>
</evidence>
<keyword evidence="7" id="KW-0175">Coiled coil</keyword>
<keyword evidence="5" id="KW-0808">Transferase</keyword>
<keyword evidence="10" id="KW-1185">Reference proteome</keyword>
<dbReference type="EMBL" id="JAIWQS010000005">
    <property type="protein sequence ID" value="KAJ8765508.1"/>
    <property type="molecule type" value="Genomic_DNA"/>
</dbReference>
<keyword evidence="4" id="KW-0328">Glycosyltransferase</keyword>
<sequence>MATLITAAISLPPPIGMMSMVGRKPAKARTFRCLGKEGHHQGVDLSQETYQPSDSEVAAKKNDIRGLFKEAQQNIMFLNKQRLQAIEELNKANREKQDLLDRIEKLEAEKQSSFGRDNHSVCWQLLHRIDSMILNGTINTAEASDLRSMVMSCKFNVADIFSDIMPKSDSEVLAKLRHVSDGRKKNTFHVIHICTEMEPLVDGSLASYVRGLSHALQKKGHFVEVILPKYKCLDLTHVHGLREIEAESYSYFDGQLYGNRIWTGVVHGIGVTFIQPLQYSSFFDRERVSGYADDFERFIYFSRASLDYITKSGKRPDVLHIHNWETSIVGPLFWDIFVNQGLGVTRVLLTCHGFDSQWLGQPDKLTLCGLDPASLHRADRLQDNSKTHLINVLKGGVVYSNKVIILSSMHSKGRIIRSLSHGLEPTLSMHKDKVLVAPYGFDDSSWDPSKDKCLPQNYSMEDIQGKSICRNALQQQMGLANNSSMIIVGSILSEISDNDLDNLKVIVGNTIATRKDVQFIFMTSKMATTSRALELLGQEIKDETVRLVNKYDEVLSHLIMAGSDIILCHSFHDPVLQVPLKALKYGAAPIEISASENRFRYFVDHDQETSKFSQFIKSTFGNMSLSQALDEMRNNPSKWNGKIVDAMSKDLSWDGECYDIHVSAYTAIKNM</sequence>
<keyword evidence="6" id="KW-0750">Starch biosynthesis</keyword>
<comment type="caution">
    <text evidence="9">The sequence shown here is derived from an EMBL/GenBank/DDBJ whole genome shotgun (WGS) entry which is preliminary data.</text>
</comment>
<accession>A0AAV8TFL7</accession>
<evidence type="ECO:0000256" key="1">
    <source>
        <dbReference type="ARBA" id="ARBA00001478"/>
    </source>
</evidence>
<dbReference type="InterPro" id="IPR013534">
    <property type="entry name" value="Starch_synth_cat_dom"/>
</dbReference>
<dbReference type="EC" id="2.4.1.21" evidence="3"/>
<dbReference type="Proteomes" id="UP001159364">
    <property type="component" value="Linkage Group LG05"/>
</dbReference>
<dbReference type="PANTHER" id="PTHR46083:SF3">
    <property type="entry name" value="UDP-GLYCOSYLTRANSFERASE SUPERFAMILY PROTEIN"/>
    <property type="match status" value="1"/>
</dbReference>
<dbReference type="SUPFAM" id="SSF53756">
    <property type="entry name" value="UDP-Glycosyltransferase/glycogen phosphorylase"/>
    <property type="match status" value="1"/>
</dbReference>
<dbReference type="GO" id="GO:0019252">
    <property type="term" value="P:starch biosynthetic process"/>
    <property type="evidence" value="ECO:0007669"/>
    <property type="project" value="UniProtKB-KW"/>
</dbReference>
<dbReference type="AlphaFoldDB" id="A0AAV8TFL7"/>
<evidence type="ECO:0000313" key="9">
    <source>
        <dbReference type="EMBL" id="KAJ8765508.1"/>
    </source>
</evidence>
<dbReference type="PANTHER" id="PTHR46083">
    <property type="match status" value="1"/>
</dbReference>
<gene>
    <name evidence="9" type="ORF">K2173_014630</name>
</gene>
<evidence type="ECO:0000256" key="2">
    <source>
        <dbReference type="ARBA" id="ARBA00004727"/>
    </source>
</evidence>
<organism evidence="9 10">
    <name type="scientific">Erythroxylum novogranatense</name>
    <dbReference type="NCBI Taxonomy" id="1862640"/>
    <lineage>
        <taxon>Eukaryota</taxon>
        <taxon>Viridiplantae</taxon>
        <taxon>Streptophyta</taxon>
        <taxon>Embryophyta</taxon>
        <taxon>Tracheophyta</taxon>
        <taxon>Spermatophyta</taxon>
        <taxon>Magnoliopsida</taxon>
        <taxon>eudicotyledons</taxon>
        <taxon>Gunneridae</taxon>
        <taxon>Pentapetalae</taxon>
        <taxon>rosids</taxon>
        <taxon>fabids</taxon>
        <taxon>Malpighiales</taxon>
        <taxon>Erythroxylaceae</taxon>
        <taxon>Erythroxylum</taxon>
    </lineage>
</organism>
<reference evidence="9 10" key="1">
    <citation type="submission" date="2021-09" db="EMBL/GenBank/DDBJ databases">
        <title>Genomic insights and catalytic innovation underlie evolution of tropane alkaloids biosynthesis.</title>
        <authorList>
            <person name="Wang Y.-J."/>
            <person name="Tian T."/>
            <person name="Huang J.-P."/>
            <person name="Huang S.-X."/>
        </authorList>
    </citation>
    <scope>NUCLEOTIDE SEQUENCE [LARGE SCALE GENOMIC DNA]</scope>
    <source>
        <strain evidence="9">KIB-2018</strain>
        <tissue evidence="9">Leaf</tissue>
    </source>
</reference>
<dbReference type="Pfam" id="PF08323">
    <property type="entry name" value="Glyco_transf_5"/>
    <property type="match status" value="1"/>
</dbReference>
<name>A0AAV8TFL7_9ROSI</name>
<evidence type="ECO:0000259" key="8">
    <source>
        <dbReference type="Pfam" id="PF08323"/>
    </source>
</evidence>
<dbReference type="GO" id="GO:0009011">
    <property type="term" value="F:alpha-1,4-glucan glucosyltransferase (ADP-glucose donor) activity"/>
    <property type="evidence" value="ECO:0007669"/>
    <property type="project" value="UniProtKB-EC"/>
</dbReference>
<dbReference type="Gene3D" id="3.40.50.2000">
    <property type="entry name" value="Glycogen Phosphorylase B"/>
    <property type="match status" value="2"/>
</dbReference>
<protein>
    <recommendedName>
        <fullName evidence="3">starch synthase</fullName>
        <ecNumber evidence="3">2.4.1.21</ecNumber>
    </recommendedName>
</protein>